<dbReference type="EMBL" id="QLSV01000016">
    <property type="protein sequence ID" value="RAR46609.1"/>
    <property type="molecule type" value="Genomic_DNA"/>
</dbReference>
<dbReference type="InterPro" id="IPR050194">
    <property type="entry name" value="Glycosyltransferase_grp1"/>
</dbReference>
<keyword evidence="2" id="KW-0808">Transferase</keyword>
<dbReference type="OrthoDB" id="832722at2"/>
<dbReference type="Proteomes" id="UP000249518">
    <property type="component" value="Unassembled WGS sequence"/>
</dbReference>
<evidence type="ECO:0000313" key="2">
    <source>
        <dbReference type="EMBL" id="RAR46609.1"/>
    </source>
</evidence>
<dbReference type="PANTHER" id="PTHR45947">
    <property type="entry name" value="SULFOQUINOVOSYL TRANSFERASE SQD2"/>
    <property type="match status" value="1"/>
</dbReference>
<reference evidence="2 3" key="1">
    <citation type="submission" date="2018-06" db="EMBL/GenBank/DDBJ databases">
        <title>Genomic Encyclopedia of Type Strains, Phase III (KMG-III): the genomes of soil and plant-associated and newly described type strains.</title>
        <authorList>
            <person name="Whitman W."/>
        </authorList>
    </citation>
    <scope>NUCLEOTIDE SEQUENCE [LARGE SCALE GENOMIC DNA]</scope>
    <source>
        <strain evidence="2 3">CGMCC 1.12504</strain>
    </source>
</reference>
<dbReference type="RefSeq" id="WP_112087100.1">
    <property type="nucleotide sequence ID" value="NZ_QLSV01000016.1"/>
</dbReference>
<organism evidence="2 3">
    <name type="scientific">Flavobacterium lacus</name>
    <dbReference type="NCBI Taxonomy" id="1353778"/>
    <lineage>
        <taxon>Bacteria</taxon>
        <taxon>Pseudomonadati</taxon>
        <taxon>Bacteroidota</taxon>
        <taxon>Flavobacteriia</taxon>
        <taxon>Flavobacteriales</taxon>
        <taxon>Flavobacteriaceae</taxon>
        <taxon>Flavobacterium</taxon>
    </lineage>
</organism>
<evidence type="ECO:0000259" key="1">
    <source>
        <dbReference type="Pfam" id="PF00534"/>
    </source>
</evidence>
<protein>
    <submittedName>
        <fullName evidence="2">Colanic acid/amylovoran biosynthesis glycosyltransferase</fullName>
    </submittedName>
</protein>
<name>A0A328WUS3_9FLAO</name>
<comment type="caution">
    <text evidence="2">The sequence shown here is derived from an EMBL/GenBank/DDBJ whole genome shotgun (WGS) entry which is preliminary data.</text>
</comment>
<proteinExistence type="predicted"/>
<keyword evidence="3" id="KW-1185">Reference proteome</keyword>
<dbReference type="SUPFAM" id="SSF53756">
    <property type="entry name" value="UDP-Glycosyltransferase/glycogen phosphorylase"/>
    <property type="match status" value="1"/>
</dbReference>
<dbReference type="GO" id="GO:0016757">
    <property type="term" value="F:glycosyltransferase activity"/>
    <property type="evidence" value="ECO:0007669"/>
    <property type="project" value="InterPro"/>
</dbReference>
<dbReference type="PANTHER" id="PTHR45947:SF3">
    <property type="entry name" value="SULFOQUINOVOSYL TRANSFERASE SQD2"/>
    <property type="match status" value="1"/>
</dbReference>
<dbReference type="AlphaFoldDB" id="A0A328WUS3"/>
<feature type="domain" description="Glycosyl transferase family 1" evidence="1">
    <location>
        <begin position="214"/>
        <end position="372"/>
    </location>
</feature>
<dbReference type="Pfam" id="PF00534">
    <property type="entry name" value="Glycos_transf_1"/>
    <property type="match status" value="1"/>
</dbReference>
<accession>A0A328WUS3</accession>
<dbReference type="InterPro" id="IPR001296">
    <property type="entry name" value="Glyco_trans_1"/>
</dbReference>
<gene>
    <name evidence="2" type="ORF">B0I10_11612</name>
</gene>
<sequence length="394" mass="44963">MSLKTASRIGLVLPNIPNYSETFFNSKIKGLQENGFEVILFSNSKYRNVHPTCETSFAPNFSKRFGLIFDILFAIINCLKNIKSTIKLFKLNREDGLSCKNSIKNCLINSHFLSHKLTWLHFGFGTMALQSENVAEAIGAKMAVSFRGFDLYIYPAKFPTCYNLLFSKKVKYHVLSNEMKNTLIDYRISSDTIHIITPAINIDFFQPEASAQEPNSVFQFVTVGRLHWKKGLEYTLEAFAILKKQEIPFHFTIVGDGVEKEKLMFAVHQLNLEANVTFAGKIPHNEVKNLLEKSDFYIQYSIQEGFCNAVLEAQAMGLLCIVSDADGLSENVLHNETGWVVPKRNPTLLAQKMIETIDLNDTEKSKIRENAMERVKSEFNLTKQEIEFKLFYTD</sequence>
<evidence type="ECO:0000313" key="3">
    <source>
        <dbReference type="Proteomes" id="UP000249518"/>
    </source>
</evidence>
<dbReference type="Gene3D" id="3.40.50.2000">
    <property type="entry name" value="Glycogen Phosphorylase B"/>
    <property type="match status" value="2"/>
</dbReference>